<dbReference type="VEuPathDB" id="FungiDB:AMAG_20744"/>
<reference evidence="2 3" key="1">
    <citation type="submission" date="2009-11" db="EMBL/GenBank/DDBJ databases">
        <title>Annotation of Allomyces macrogynus ATCC 38327.</title>
        <authorList>
            <consortium name="The Broad Institute Genome Sequencing Platform"/>
            <person name="Russ C."/>
            <person name="Cuomo C."/>
            <person name="Burger G."/>
            <person name="Gray M.W."/>
            <person name="Holland P.W.H."/>
            <person name="King N."/>
            <person name="Lang F.B.F."/>
            <person name="Roger A.J."/>
            <person name="Ruiz-Trillo I."/>
            <person name="Young S.K."/>
            <person name="Zeng Q."/>
            <person name="Gargeya S."/>
            <person name="Fitzgerald M."/>
            <person name="Haas B."/>
            <person name="Abouelleil A."/>
            <person name="Alvarado L."/>
            <person name="Arachchi H.M."/>
            <person name="Berlin A."/>
            <person name="Chapman S.B."/>
            <person name="Gearin G."/>
            <person name="Goldberg J."/>
            <person name="Griggs A."/>
            <person name="Gujja S."/>
            <person name="Hansen M."/>
            <person name="Heiman D."/>
            <person name="Howarth C."/>
            <person name="Larimer J."/>
            <person name="Lui A."/>
            <person name="MacDonald P.J.P."/>
            <person name="McCowen C."/>
            <person name="Montmayeur A."/>
            <person name="Murphy C."/>
            <person name="Neiman D."/>
            <person name="Pearson M."/>
            <person name="Priest M."/>
            <person name="Roberts A."/>
            <person name="Saif S."/>
            <person name="Shea T."/>
            <person name="Sisk P."/>
            <person name="Stolte C."/>
            <person name="Sykes S."/>
            <person name="Wortman J."/>
            <person name="Nusbaum C."/>
            <person name="Birren B."/>
        </authorList>
    </citation>
    <scope>NUCLEOTIDE SEQUENCE [LARGE SCALE GENOMIC DNA]</scope>
    <source>
        <strain evidence="2 3">ATCC 38327</strain>
    </source>
</reference>
<feature type="compositionally biased region" description="Basic and acidic residues" evidence="1">
    <location>
        <begin position="193"/>
        <end position="217"/>
    </location>
</feature>
<evidence type="ECO:0000313" key="3">
    <source>
        <dbReference type="Proteomes" id="UP000054350"/>
    </source>
</evidence>
<evidence type="ECO:0000313" key="2">
    <source>
        <dbReference type="EMBL" id="KNE73317.1"/>
    </source>
</evidence>
<feature type="region of interest" description="Disordered" evidence="1">
    <location>
        <begin position="74"/>
        <end position="138"/>
    </location>
</feature>
<feature type="region of interest" description="Disordered" evidence="1">
    <location>
        <begin position="231"/>
        <end position="272"/>
    </location>
</feature>
<reference evidence="3" key="2">
    <citation type="submission" date="2009-11" db="EMBL/GenBank/DDBJ databases">
        <title>The Genome Sequence of Allomyces macrogynus strain ATCC 38327.</title>
        <authorList>
            <consortium name="The Broad Institute Genome Sequencing Platform"/>
            <person name="Russ C."/>
            <person name="Cuomo C."/>
            <person name="Shea T."/>
            <person name="Young S.K."/>
            <person name="Zeng Q."/>
            <person name="Koehrsen M."/>
            <person name="Haas B."/>
            <person name="Borodovsky M."/>
            <person name="Guigo R."/>
            <person name="Alvarado L."/>
            <person name="Berlin A."/>
            <person name="Borenstein D."/>
            <person name="Chen Z."/>
            <person name="Engels R."/>
            <person name="Freedman E."/>
            <person name="Gellesch M."/>
            <person name="Goldberg J."/>
            <person name="Griggs A."/>
            <person name="Gujja S."/>
            <person name="Heiman D."/>
            <person name="Hepburn T."/>
            <person name="Howarth C."/>
            <person name="Jen D."/>
            <person name="Larson L."/>
            <person name="Lewis B."/>
            <person name="Mehta T."/>
            <person name="Park D."/>
            <person name="Pearson M."/>
            <person name="Roberts A."/>
            <person name="Saif S."/>
            <person name="Shenoy N."/>
            <person name="Sisk P."/>
            <person name="Stolte C."/>
            <person name="Sykes S."/>
            <person name="Walk T."/>
            <person name="White J."/>
            <person name="Yandava C."/>
            <person name="Burger G."/>
            <person name="Gray M.W."/>
            <person name="Holland P.W.H."/>
            <person name="King N."/>
            <person name="Lang F.B.F."/>
            <person name="Roger A.J."/>
            <person name="Ruiz-Trillo I."/>
            <person name="Lander E."/>
            <person name="Nusbaum C."/>
        </authorList>
    </citation>
    <scope>NUCLEOTIDE SEQUENCE [LARGE SCALE GENOMIC DNA]</scope>
    <source>
        <strain evidence="3">ATCC 38327</strain>
    </source>
</reference>
<dbReference type="AlphaFoldDB" id="A0A0L0TEZ6"/>
<dbReference type="Proteomes" id="UP000054350">
    <property type="component" value="Unassembled WGS sequence"/>
</dbReference>
<feature type="region of interest" description="Disordered" evidence="1">
    <location>
        <begin position="163"/>
        <end position="217"/>
    </location>
</feature>
<feature type="region of interest" description="Disordered" evidence="1">
    <location>
        <begin position="1"/>
        <end position="20"/>
    </location>
</feature>
<feature type="compositionally biased region" description="Pro residues" evidence="1">
    <location>
        <begin position="80"/>
        <end position="92"/>
    </location>
</feature>
<feature type="region of interest" description="Disordered" evidence="1">
    <location>
        <begin position="28"/>
        <end position="58"/>
    </location>
</feature>
<accession>A0A0L0TEZ6</accession>
<organism evidence="2 3">
    <name type="scientific">Allomyces macrogynus (strain ATCC 38327)</name>
    <name type="common">Allomyces javanicus var. macrogynus</name>
    <dbReference type="NCBI Taxonomy" id="578462"/>
    <lineage>
        <taxon>Eukaryota</taxon>
        <taxon>Fungi</taxon>
        <taxon>Fungi incertae sedis</taxon>
        <taxon>Blastocladiomycota</taxon>
        <taxon>Blastocladiomycetes</taxon>
        <taxon>Blastocladiales</taxon>
        <taxon>Blastocladiaceae</taxon>
        <taxon>Allomyces</taxon>
    </lineage>
</organism>
<proteinExistence type="predicted"/>
<name>A0A0L0TEZ6_ALLM3</name>
<protein>
    <submittedName>
        <fullName evidence="2">Uncharacterized protein</fullName>
    </submittedName>
</protein>
<feature type="compositionally biased region" description="Basic residues" evidence="1">
    <location>
        <begin position="250"/>
        <end position="261"/>
    </location>
</feature>
<keyword evidence="3" id="KW-1185">Reference proteome</keyword>
<dbReference type="EMBL" id="GG745394">
    <property type="protein sequence ID" value="KNE73317.1"/>
    <property type="molecule type" value="Genomic_DNA"/>
</dbReference>
<evidence type="ECO:0000256" key="1">
    <source>
        <dbReference type="SAM" id="MobiDB-lite"/>
    </source>
</evidence>
<gene>
    <name evidence="2" type="ORF">AMAG_20744</name>
</gene>
<sequence>MANSSQSWPIESPPRPRKRIQSTLHWALDPLDYDGPSHSLAAPKPGKPAASRDRPLPLARVKVRKTAQLTLPADEIASGIPPPLAIPKPTIRPGPDVSQRTGFVPRGKTAGRRPGARNNDDDDRMRGPANPKPKPYDVAEVQTFMKKRRLQAKQFNVHDTIKDLDKPLHRVPSPPPTAPPTANRTEILQYILKRRERERRERERAQQLHDEAERKRTEQMQALEEFRRRQRVLEAEQQPDAASAVVAMRPTRHPVQVRRPRYPSPPRRTELC</sequence>